<name>A0ABX8QU91_9ACTN</name>
<evidence type="ECO:0000313" key="7">
    <source>
        <dbReference type="Proteomes" id="UP001049518"/>
    </source>
</evidence>
<dbReference type="PROSITE" id="PS00622">
    <property type="entry name" value="HTH_LUXR_1"/>
    <property type="match status" value="1"/>
</dbReference>
<dbReference type="CDD" id="cd17535">
    <property type="entry name" value="REC_NarL-like"/>
    <property type="match status" value="1"/>
</dbReference>
<dbReference type="CDD" id="cd06170">
    <property type="entry name" value="LuxR_C_like"/>
    <property type="match status" value="1"/>
</dbReference>
<dbReference type="InterPro" id="IPR016032">
    <property type="entry name" value="Sig_transdc_resp-reg_C-effctor"/>
</dbReference>
<accession>A0ABX8QU91</accession>
<dbReference type="Pfam" id="PF00196">
    <property type="entry name" value="GerE"/>
    <property type="match status" value="1"/>
</dbReference>
<dbReference type="EMBL" id="CP059572">
    <property type="protein sequence ID" value="QXJ22390.1"/>
    <property type="molecule type" value="Genomic_DNA"/>
</dbReference>
<evidence type="ECO:0000313" key="6">
    <source>
        <dbReference type="EMBL" id="QXJ22390.1"/>
    </source>
</evidence>
<keyword evidence="7" id="KW-1185">Reference proteome</keyword>
<organism evidence="6 7">
    <name type="scientific">Actinomadura graeca</name>
    <dbReference type="NCBI Taxonomy" id="2750812"/>
    <lineage>
        <taxon>Bacteria</taxon>
        <taxon>Bacillati</taxon>
        <taxon>Actinomycetota</taxon>
        <taxon>Actinomycetes</taxon>
        <taxon>Streptosporangiales</taxon>
        <taxon>Thermomonosporaceae</taxon>
        <taxon>Actinomadura</taxon>
    </lineage>
</organism>
<dbReference type="InterPro" id="IPR001789">
    <property type="entry name" value="Sig_transdc_resp-reg_receiver"/>
</dbReference>
<proteinExistence type="predicted"/>
<dbReference type="InterPro" id="IPR058245">
    <property type="entry name" value="NreC/VraR/RcsB-like_REC"/>
</dbReference>
<dbReference type="Proteomes" id="UP001049518">
    <property type="component" value="Chromosome"/>
</dbReference>
<dbReference type="SMART" id="SM00448">
    <property type="entry name" value="REC"/>
    <property type="match status" value="1"/>
</dbReference>
<dbReference type="Gene3D" id="3.40.50.2300">
    <property type="match status" value="1"/>
</dbReference>
<evidence type="ECO:0000256" key="1">
    <source>
        <dbReference type="ARBA" id="ARBA00022553"/>
    </source>
</evidence>
<reference evidence="6" key="1">
    <citation type="submission" date="2020-07" db="EMBL/GenBank/DDBJ databases">
        <authorList>
            <person name="Tarantini F.S."/>
            <person name="Hong K.W."/>
            <person name="Chan K.G."/>
        </authorList>
    </citation>
    <scope>NUCLEOTIDE SEQUENCE</scope>
    <source>
        <strain evidence="6">32-07</strain>
    </source>
</reference>
<dbReference type="InterPro" id="IPR039420">
    <property type="entry name" value="WalR-like"/>
</dbReference>
<dbReference type="InterPro" id="IPR000792">
    <property type="entry name" value="Tscrpt_reg_LuxR_C"/>
</dbReference>
<keyword evidence="2" id="KW-0805">Transcription regulation</keyword>
<dbReference type="SUPFAM" id="SSF52172">
    <property type="entry name" value="CheY-like"/>
    <property type="match status" value="1"/>
</dbReference>
<evidence type="ECO:0000259" key="5">
    <source>
        <dbReference type="PROSITE" id="PS00622"/>
    </source>
</evidence>
<evidence type="ECO:0000256" key="3">
    <source>
        <dbReference type="ARBA" id="ARBA00023125"/>
    </source>
</evidence>
<dbReference type="InterPro" id="IPR011006">
    <property type="entry name" value="CheY-like_superfamily"/>
</dbReference>
<feature type="domain" description="HTH luxR-type" evidence="5">
    <location>
        <begin position="170"/>
        <end position="197"/>
    </location>
</feature>
<dbReference type="PRINTS" id="PR00038">
    <property type="entry name" value="HTHLUXR"/>
</dbReference>
<keyword evidence="3" id="KW-0238">DNA-binding</keyword>
<dbReference type="PANTHER" id="PTHR43214:SF24">
    <property type="entry name" value="TRANSCRIPTIONAL REGULATORY PROTEIN NARL-RELATED"/>
    <property type="match status" value="1"/>
</dbReference>
<dbReference type="SUPFAM" id="SSF46894">
    <property type="entry name" value="C-terminal effector domain of the bipartite response regulators"/>
    <property type="match status" value="1"/>
</dbReference>
<evidence type="ECO:0000256" key="4">
    <source>
        <dbReference type="ARBA" id="ARBA00023163"/>
    </source>
</evidence>
<protein>
    <submittedName>
        <fullName evidence="6">Response regulator transcription factor</fullName>
    </submittedName>
</protein>
<gene>
    <name evidence="6" type="ORF">AGRA3207_003382</name>
</gene>
<dbReference type="Pfam" id="PF00072">
    <property type="entry name" value="Response_reg"/>
    <property type="match status" value="1"/>
</dbReference>
<sequence length="230" mass="25353">MRVLVCERLPIVRHGLAALLEGEADIDLIESTDSGIEAMVLTRRHHPHVVVTGLSLEGMPGLELVRRLNGEDLEPVPRIVVFSRTQNDDTIDHLLHEGISGLLVEEVTKEQLGTAVRAAADGHTMLAPQVATRLVAWYRQQDAGTEAPLRSDLDSITAREREVLTLFARGMSVEEVAEALFIGITTVRTHVYRLRCKLRLKDRAQLVSFAYRAGLMHDGALFGKAAAAPR</sequence>
<dbReference type="SMART" id="SM00421">
    <property type="entry name" value="HTH_LUXR"/>
    <property type="match status" value="1"/>
</dbReference>
<keyword evidence="4" id="KW-0804">Transcription</keyword>
<keyword evidence="1" id="KW-0597">Phosphoprotein</keyword>
<dbReference type="PANTHER" id="PTHR43214">
    <property type="entry name" value="TWO-COMPONENT RESPONSE REGULATOR"/>
    <property type="match status" value="1"/>
</dbReference>
<dbReference type="RefSeq" id="WP_231335627.1">
    <property type="nucleotide sequence ID" value="NZ_CP059572.1"/>
</dbReference>
<evidence type="ECO:0000256" key="2">
    <source>
        <dbReference type="ARBA" id="ARBA00023015"/>
    </source>
</evidence>